<keyword evidence="2" id="KW-0378">Hydrolase</keyword>
<dbReference type="Proteomes" id="UP000239504">
    <property type="component" value="Unassembled WGS sequence"/>
</dbReference>
<proteinExistence type="inferred from homology"/>
<dbReference type="Pfam" id="PF00756">
    <property type="entry name" value="Esterase"/>
    <property type="match status" value="1"/>
</dbReference>
<evidence type="ECO:0000256" key="2">
    <source>
        <dbReference type="ARBA" id="ARBA00022801"/>
    </source>
</evidence>
<dbReference type="InterPro" id="IPR029058">
    <property type="entry name" value="AB_hydrolase_fold"/>
</dbReference>
<comment type="caution">
    <text evidence="4">The sequence shown here is derived from an EMBL/GenBank/DDBJ whole genome shotgun (WGS) entry which is preliminary data.</text>
</comment>
<name>A0A2S7K7N0_9PROT</name>
<dbReference type="InterPro" id="IPR052558">
    <property type="entry name" value="Siderophore_Hydrolase_D"/>
</dbReference>
<dbReference type="GO" id="GO:0016788">
    <property type="term" value="F:hydrolase activity, acting on ester bonds"/>
    <property type="evidence" value="ECO:0007669"/>
    <property type="project" value="TreeGrafter"/>
</dbReference>
<organism evidence="4 5">
    <name type="scientific">Hyphococcus luteus</name>
    <dbReference type="NCBI Taxonomy" id="2058213"/>
    <lineage>
        <taxon>Bacteria</taxon>
        <taxon>Pseudomonadati</taxon>
        <taxon>Pseudomonadota</taxon>
        <taxon>Alphaproteobacteria</taxon>
        <taxon>Parvularculales</taxon>
        <taxon>Parvularculaceae</taxon>
        <taxon>Hyphococcus</taxon>
    </lineage>
</organism>
<dbReference type="PANTHER" id="PTHR40841:SF2">
    <property type="entry name" value="SIDEROPHORE-DEGRADING ESTERASE (EUROFUNG)"/>
    <property type="match status" value="1"/>
</dbReference>
<dbReference type="Gene3D" id="3.40.50.1820">
    <property type="entry name" value="alpha/beta hydrolase"/>
    <property type="match status" value="1"/>
</dbReference>
<evidence type="ECO:0000313" key="5">
    <source>
        <dbReference type="Proteomes" id="UP000239504"/>
    </source>
</evidence>
<accession>A0A2S7K7N0</accession>
<protein>
    <submittedName>
        <fullName evidence="4">Esterase</fullName>
    </submittedName>
</protein>
<keyword evidence="3" id="KW-0732">Signal</keyword>
<dbReference type="PANTHER" id="PTHR40841">
    <property type="entry name" value="SIDEROPHORE TRIACETYLFUSARININE C ESTERASE"/>
    <property type="match status" value="1"/>
</dbReference>
<dbReference type="InterPro" id="IPR000801">
    <property type="entry name" value="Esterase-like"/>
</dbReference>
<comment type="similarity">
    <text evidence="1">Belongs to the esterase D family.</text>
</comment>
<reference evidence="4 5" key="1">
    <citation type="submission" date="2017-12" db="EMBL/GenBank/DDBJ databases">
        <authorList>
            <person name="Hurst M.R.H."/>
        </authorList>
    </citation>
    <scope>NUCLEOTIDE SEQUENCE [LARGE SCALE GENOMIC DNA]</scope>
    <source>
        <strain evidence="4 5">SY-3-19</strain>
    </source>
</reference>
<sequence>MRLFLLIFLLGFAAAPSALAEVQVGRPYVLPHSQVIPFTAKTNGVDYELYVSLPKGYPSSDKPYPLLVTLDADYQFAIASNQIARLASHNGQAPEMIVVSIGYAYDPDDKHAYRLNRTRDYTPAHADKGGYGPAYQKFSGGGPAFAAVIEKEILPLLGARYRIDEEERVFIGHSYGGLFGAYLLLEKPALFKRYILVSPSLWYNEKMMIKAAEKARPFKRKTYVYMGVGAWENQAGLYMMVDDLNAFAAALKARDDPNLVMETRVFEDETHASIYPAVLSTGMRHLYREMND</sequence>
<evidence type="ECO:0000313" key="4">
    <source>
        <dbReference type="EMBL" id="PQA88491.1"/>
    </source>
</evidence>
<evidence type="ECO:0000256" key="1">
    <source>
        <dbReference type="ARBA" id="ARBA00005622"/>
    </source>
</evidence>
<evidence type="ECO:0000256" key="3">
    <source>
        <dbReference type="SAM" id="SignalP"/>
    </source>
</evidence>
<dbReference type="EMBL" id="PJCH01000005">
    <property type="protein sequence ID" value="PQA88491.1"/>
    <property type="molecule type" value="Genomic_DNA"/>
</dbReference>
<dbReference type="AlphaFoldDB" id="A0A2S7K7N0"/>
<feature type="signal peptide" evidence="3">
    <location>
        <begin position="1"/>
        <end position="20"/>
    </location>
</feature>
<feature type="chain" id="PRO_5015416835" evidence="3">
    <location>
        <begin position="21"/>
        <end position="292"/>
    </location>
</feature>
<gene>
    <name evidence="4" type="ORF">CW354_09390</name>
</gene>
<keyword evidence="5" id="KW-1185">Reference proteome</keyword>
<dbReference type="OrthoDB" id="5523653at2"/>
<dbReference type="SUPFAM" id="SSF53474">
    <property type="entry name" value="alpha/beta-Hydrolases"/>
    <property type="match status" value="1"/>
</dbReference>
<dbReference type="RefSeq" id="WP_104829735.1">
    <property type="nucleotide sequence ID" value="NZ_PJCH01000005.1"/>
</dbReference>